<accession>A0ACC2Q5J8</accession>
<keyword evidence="2" id="KW-1185">Reference proteome</keyword>
<organism evidence="1 2">
    <name type="scientific">Mythimna loreyi</name>
    <dbReference type="NCBI Taxonomy" id="667449"/>
    <lineage>
        <taxon>Eukaryota</taxon>
        <taxon>Metazoa</taxon>
        <taxon>Ecdysozoa</taxon>
        <taxon>Arthropoda</taxon>
        <taxon>Hexapoda</taxon>
        <taxon>Insecta</taxon>
        <taxon>Pterygota</taxon>
        <taxon>Neoptera</taxon>
        <taxon>Endopterygota</taxon>
        <taxon>Lepidoptera</taxon>
        <taxon>Glossata</taxon>
        <taxon>Ditrysia</taxon>
        <taxon>Noctuoidea</taxon>
        <taxon>Noctuidae</taxon>
        <taxon>Noctuinae</taxon>
        <taxon>Hadenini</taxon>
        <taxon>Mythimna</taxon>
    </lineage>
</organism>
<name>A0ACC2Q5J8_9NEOP</name>
<proteinExistence type="predicted"/>
<protein>
    <submittedName>
        <fullName evidence="1">Uncharacterized protein</fullName>
    </submittedName>
</protein>
<comment type="caution">
    <text evidence="1">The sequence shown here is derived from an EMBL/GenBank/DDBJ whole genome shotgun (WGS) entry which is preliminary data.</text>
</comment>
<gene>
    <name evidence="1" type="ORF">PYW08_010678</name>
</gene>
<reference evidence="1" key="1">
    <citation type="submission" date="2023-03" db="EMBL/GenBank/DDBJ databases">
        <title>Chromosome-level genomes of two armyworms, Mythimna separata and Mythimna loreyi, provide insights into the biosynthesis and reception of sex pheromones.</title>
        <authorList>
            <person name="Zhao H."/>
        </authorList>
    </citation>
    <scope>NUCLEOTIDE SEQUENCE</scope>
    <source>
        <strain evidence="1">BeijingLab</strain>
    </source>
</reference>
<evidence type="ECO:0000313" key="1">
    <source>
        <dbReference type="EMBL" id="KAJ8707426.1"/>
    </source>
</evidence>
<dbReference type="Proteomes" id="UP001231649">
    <property type="component" value="Chromosome 27"/>
</dbReference>
<evidence type="ECO:0000313" key="2">
    <source>
        <dbReference type="Proteomes" id="UP001231649"/>
    </source>
</evidence>
<sequence>MTKDFFLDPIQEAIGSMGPWQLIITIALSLKSFPAAWNQLAIAVIAPGQDFFCVSPTPMNASDSMLRACSVRVDDSLPEVPCEKFSYDDSGFKSTIVSEWDLVCQRKYLRSLVQPATQTGFLIGYLTFGVMADRIGRKTPVMIAVTVQAVAGLITAFMSRFELFLLFKVISAIATGGSLNACFTIMIEIVGAETRSKLVYFYHIPYLLSFLSVPVISYLTKTWDGYWLSTSIPAFLLLSYYWLIPESPRWLLAVGKVEQARQILLQAAKKNKKPVEEVATAIESYETKLLASKTQGFEADSKKRTYGVLDLVRTPVMRTRLILIAINYFNGGMIFFGEAQYASRMSKNVRTNLAVIAAFQLPGLLIAYFLISRISRLKLIIVANFLIGTCILLIIPFYNYDVFKLVLVAVGMSCMMVKIITLHLYTGELFPTVVRNIALAICSVLSKLGSIVAPLLIDYVNDIAYWIVPLIFGLAPILNAILFFWLPETKDCKLPDSIKESENL</sequence>
<dbReference type="EMBL" id="CM056803">
    <property type="protein sequence ID" value="KAJ8707426.1"/>
    <property type="molecule type" value="Genomic_DNA"/>
</dbReference>